<proteinExistence type="predicted"/>
<feature type="chain" id="PRO_5002349952" description="Hydrophobic seed protein domain-containing protein" evidence="1">
    <location>
        <begin position="24"/>
        <end position="58"/>
    </location>
</feature>
<evidence type="ECO:0008006" key="4">
    <source>
        <dbReference type="Google" id="ProtNLM"/>
    </source>
</evidence>
<dbReference type="Gramene" id="LPERR10G04480.1">
    <property type="protein sequence ID" value="LPERR10G04480.1"/>
    <property type="gene ID" value="LPERR10G04480"/>
</dbReference>
<dbReference type="HOGENOM" id="CLU_2981937_0_0_1"/>
<sequence>MDARAAAVFFLVILVFQGNPSCAVESCIFNSGPLVTCMQDCVPGRCPSLSWQVQGWLV</sequence>
<evidence type="ECO:0000313" key="3">
    <source>
        <dbReference type="Proteomes" id="UP000032180"/>
    </source>
</evidence>
<dbReference type="AlphaFoldDB" id="A0A0D9XIQ8"/>
<name>A0A0D9XIQ8_9ORYZ</name>
<dbReference type="Proteomes" id="UP000032180">
    <property type="component" value="Chromosome 10"/>
</dbReference>
<reference evidence="2 3" key="1">
    <citation type="submission" date="2012-08" db="EMBL/GenBank/DDBJ databases">
        <title>Oryza genome evolution.</title>
        <authorList>
            <person name="Wing R.A."/>
        </authorList>
    </citation>
    <scope>NUCLEOTIDE SEQUENCE</scope>
</reference>
<evidence type="ECO:0000256" key="1">
    <source>
        <dbReference type="SAM" id="SignalP"/>
    </source>
</evidence>
<evidence type="ECO:0000313" key="2">
    <source>
        <dbReference type="EnsemblPlants" id="LPERR10G04480.1"/>
    </source>
</evidence>
<reference evidence="2" key="3">
    <citation type="submission" date="2015-04" db="UniProtKB">
        <authorList>
            <consortium name="EnsemblPlants"/>
        </authorList>
    </citation>
    <scope>IDENTIFICATION</scope>
</reference>
<dbReference type="EnsemblPlants" id="LPERR10G04480.1">
    <property type="protein sequence ID" value="LPERR10G04480.1"/>
    <property type="gene ID" value="LPERR10G04480"/>
</dbReference>
<reference evidence="3" key="2">
    <citation type="submission" date="2013-12" db="EMBL/GenBank/DDBJ databases">
        <authorList>
            <person name="Yu Y."/>
            <person name="Lee S."/>
            <person name="de Baynast K."/>
            <person name="Wissotski M."/>
            <person name="Liu L."/>
            <person name="Talag J."/>
            <person name="Goicoechea J."/>
            <person name="Angelova A."/>
            <person name="Jetty R."/>
            <person name="Kudrna D."/>
            <person name="Golser W."/>
            <person name="Rivera L."/>
            <person name="Zhang J."/>
            <person name="Wing R."/>
        </authorList>
    </citation>
    <scope>NUCLEOTIDE SEQUENCE</scope>
</reference>
<keyword evidence="3" id="KW-1185">Reference proteome</keyword>
<protein>
    <recommendedName>
        <fullName evidence="4">Hydrophobic seed protein domain-containing protein</fullName>
    </recommendedName>
</protein>
<keyword evidence="1" id="KW-0732">Signal</keyword>
<feature type="signal peptide" evidence="1">
    <location>
        <begin position="1"/>
        <end position="23"/>
    </location>
</feature>
<accession>A0A0D9XIQ8</accession>
<organism evidence="2 3">
    <name type="scientific">Leersia perrieri</name>
    <dbReference type="NCBI Taxonomy" id="77586"/>
    <lineage>
        <taxon>Eukaryota</taxon>
        <taxon>Viridiplantae</taxon>
        <taxon>Streptophyta</taxon>
        <taxon>Embryophyta</taxon>
        <taxon>Tracheophyta</taxon>
        <taxon>Spermatophyta</taxon>
        <taxon>Magnoliopsida</taxon>
        <taxon>Liliopsida</taxon>
        <taxon>Poales</taxon>
        <taxon>Poaceae</taxon>
        <taxon>BOP clade</taxon>
        <taxon>Oryzoideae</taxon>
        <taxon>Oryzeae</taxon>
        <taxon>Oryzinae</taxon>
        <taxon>Leersia</taxon>
    </lineage>
</organism>